<dbReference type="EMBL" id="CAJPVI010000054">
    <property type="protein sequence ID" value="CAG2159119.1"/>
    <property type="molecule type" value="Genomic_DNA"/>
</dbReference>
<protein>
    <submittedName>
        <fullName evidence="2">Uncharacterized protein</fullName>
    </submittedName>
</protein>
<accession>A0ABN7QDF6</accession>
<feature type="region of interest" description="Disordered" evidence="1">
    <location>
        <begin position="36"/>
        <end position="62"/>
    </location>
</feature>
<evidence type="ECO:0000313" key="3">
    <source>
        <dbReference type="Proteomes" id="UP000672657"/>
    </source>
</evidence>
<evidence type="ECO:0000256" key="1">
    <source>
        <dbReference type="SAM" id="MobiDB-lite"/>
    </source>
</evidence>
<gene>
    <name evidence="2" type="ORF">LMG26411_06454</name>
</gene>
<dbReference type="Proteomes" id="UP000672657">
    <property type="component" value="Unassembled WGS sequence"/>
</dbReference>
<sequence>MEELFRFLEAEGLLTCRVTDEQGHVIKRKIMASEITSEGDRLSSGPKNPVHRWLGSKGAQRKPPDLKMLEKALAEIRAGK</sequence>
<reference evidence="2 3" key="1">
    <citation type="submission" date="2021-03" db="EMBL/GenBank/DDBJ databases">
        <authorList>
            <person name="Peeters C."/>
        </authorList>
    </citation>
    <scope>NUCLEOTIDE SEQUENCE [LARGE SCALE GENOMIC DNA]</scope>
    <source>
        <strain evidence="2 3">LMG 26411</strain>
    </source>
</reference>
<name>A0ABN7QDF6_9BURK</name>
<evidence type="ECO:0000313" key="2">
    <source>
        <dbReference type="EMBL" id="CAG2159119.1"/>
    </source>
</evidence>
<proteinExistence type="predicted"/>
<keyword evidence="3" id="KW-1185">Reference proteome</keyword>
<organism evidence="2 3">
    <name type="scientific">Cupriavidus numazuensis</name>
    <dbReference type="NCBI Taxonomy" id="221992"/>
    <lineage>
        <taxon>Bacteria</taxon>
        <taxon>Pseudomonadati</taxon>
        <taxon>Pseudomonadota</taxon>
        <taxon>Betaproteobacteria</taxon>
        <taxon>Burkholderiales</taxon>
        <taxon>Burkholderiaceae</taxon>
        <taxon>Cupriavidus</taxon>
    </lineage>
</organism>
<comment type="caution">
    <text evidence="2">The sequence shown here is derived from an EMBL/GenBank/DDBJ whole genome shotgun (WGS) entry which is preliminary data.</text>
</comment>